<name>A0A4Y2SKG5_ARAVE</name>
<sequence>MPAVTNLEDTMNVKFESLLQAINDRFKRQMAIFVDMLQNSMDCISQNLCRIIAQCVDSSSSPVRKKKLFSNLCQMSVSITSWDAGGSKNTEEIPLG</sequence>
<dbReference type="Proteomes" id="UP000499080">
    <property type="component" value="Unassembled WGS sequence"/>
</dbReference>
<gene>
    <name evidence="1" type="ORF">AVEN_267385_1</name>
</gene>
<evidence type="ECO:0000313" key="1">
    <source>
        <dbReference type="EMBL" id="GBN88722.1"/>
    </source>
</evidence>
<proteinExistence type="predicted"/>
<comment type="caution">
    <text evidence="1">The sequence shown here is derived from an EMBL/GenBank/DDBJ whole genome shotgun (WGS) entry which is preliminary data.</text>
</comment>
<organism evidence="1 2">
    <name type="scientific">Araneus ventricosus</name>
    <name type="common">Orbweaver spider</name>
    <name type="synonym">Epeira ventricosa</name>
    <dbReference type="NCBI Taxonomy" id="182803"/>
    <lineage>
        <taxon>Eukaryota</taxon>
        <taxon>Metazoa</taxon>
        <taxon>Ecdysozoa</taxon>
        <taxon>Arthropoda</taxon>
        <taxon>Chelicerata</taxon>
        <taxon>Arachnida</taxon>
        <taxon>Araneae</taxon>
        <taxon>Araneomorphae</taxon>
        <taxon>Entelegynae</taxon>
        <taxon>Araneoidea</taxon>
        <taxon>Araneidae</taxon>
        <taxon>Araneus</taxon>
    </lineage>
</organism>
<keyword evidence="2" id="KW-1185">Reference proteome</keyword>
<evidence type="ECO:0000313" key="2">
    <source>
        <dbReference type="Proteomes" id="UP000499080"/>
    </source>
</evidence>
<accession>A0A4Y2SKG5</accession>
<protein>
    <submittedName>
        <fullName evidence="1">Uncharacterized protein</fullName>
    </submittedName>
</protein>
<dbReference type="EMBL" id="BGPR01022427">
    <property type="protein sequence ID" value="GBN88722.1"/>
    <property type="molecule type" value="Genomic_DNA"/>
</dbReference>
<dbReference type="AlphaFoldDB" id="A0A4Y2SKG5"/>
<reference evidence="1 2" key="1">
    <citation type="journal article" date="2019" name="Sci. Rep.">
        <title>Orb-weaving spider Araneus ventricosus genome elucidates the spidroin gene catalogue.</title>
        <authorList>
            <person name="Kono N."/>
            <person name="Nakamura H."/>
            <person name="Ohtoshi R."/>
            <person name="Moran D.A.P."/>
            <person name="Shinohara A."/>
            <person name="Yoshida Y."/>
            <person name="Fujiwara M."/>
            <person name="Mori M."/>
            <person name="Tomita M."/>
            <person name="Arakawa K."/>
        </authorList>
    </citation>
    <scope>NUCLEOTIDE SEQUENCE [LARGE SCALE GENOMIC DNA]</scope>
</reference>